<dbReference type="Gene3D" id="3.40.50.2000">
    <property type="entry name" value="Glycogen Phosphorylase B"/>
    <property type="match status" value="1"/>
</dbReference>
<evidence type="ECO:0000313" key="1">
    <source>
        <dbReference type="EMBL" id="ERT04700.1"/>
    </source>
</evidence>
<reference evidence="1 2" key="1">
    <citation type="journal article" date="2013" name="Front. Microbiol.">
        <title>Comparative genomic analyses of the cyanobacterium, Lyngbya aestuarii BL J, a powerful hydrogen producer.</title>
        <authorList>
            <person name="Kothari A."/>
            <person name="Vaughn M."/>
            <person name="Garcia-Pichel F."/>
        </authorList>
    </citation>
    <scope>NUCLEOTIDE SEQUENCE [LARGE SCALE GENOMIC DNA]</scope>
    <source>
        <strain evidence="1 2">BL J</strain>
    </source>
</reference>
<dbReference type="RefSeq" id="WP_023069040.1">
    <property type="nucleotide sequence ID" value="NZ_AUZM01000084.1"/>
</dbReference>
<comment type="caution">
    <text evidence="1">The sequence shown here is derived from an EMBL/GenBank/DDBJ whole genome shotgun (WGS) entry which is preliminary data.</text>
</comment>
<sequence>MIKYYIFFTRRVMPQTNVASLVQVAHSANAAANLGYPTVLAYLAPSKQANPIELLKPFQPRKPDEHLSSAYNLKDRLKVAPLPTPWPIDQTWGGKWTSSNTIISKYYFPVHIFPKTQLIHTRDWNCVKTAIKAGIPVIYEQHHYNETTFPAEIVRSPLFQVAITVADNVRESLIEKGMPSEKTVKLHNGFNQGFLTRHSEEAQAWRQQILQNNRQHLVVYAGGLYQFKGVDFLLDVAQKLPEIQFAFAGGDLSQVEAYRVQAQEKQASNAVFLGHLPQNKLASLLQAADILAHPHCMTPAATFTSPLKFFDYMASGTPIVATEIPPLKEFKSLKMAAGWCEPDQVDPFVQTLQQVLSKYPRKIEGYTESMESVSQFSWENRIKKIMTYVQESVQPQFIR</sequence>
<organism evidence="1 2">
    <name type="scientific">Lyngbya aestuarii BL J</name>
    <dbReference type="NCBI Taxonomy" id="1348334"/>
    <lineage>
        <taxon>Bacteria</taxon>
        <taxon>Bacillati</taxon>
        <taxon>Cyanobacteriota</taxon>
        <taxon>Cyanophyceae</taxon>
        <taxon>Oscillatoriophycideae</taxon>
        <taxon>Oscillatoriales</taxon>
        <taxon>Microcoleaceae</taxon>
        <taxon>Lyngbya</taxon>
    </lineage>
</organism>
<dbReference type="PATRIC" id="fig|1348334.3.peg.5153"/>
<keyword evidence="2" id="KW-1185">Reference proteome</keyword>
<dbReference type="Proteomes" id="UP000017127">
    <property type="component" value="Unassembled WGS sequence"/>
</dbReference>
<dbReference type="AlphaFoldDB" id="U7QCD8"/>
<name>U7QCD8_9CYAN</name>
<dbReference type="GO" id="GO:0016757">
    <property type="term" value="F:glycosyltransferase activity"/>
    <property type="evidence" value="ECO:0007669"/>
    <property type="project" value="TreeGrafter"/>
</dbReference>
<gene>
    <name evidence="1" type="ORF">M595_5355</name>
</gene>
<dbReference type="InterPro" id="IPR050194">
    <property type="entry name" value="Glycosyltransferase_grp1"/>
</dbReference>
<keyword evidence="1" id="KW-0808">Transferase</keyword>
<dbReference type="PANTHER" id="PTHR45947">
    <property type="entry name" value="SULFOQUINOVOSYL TRANSFERASE SQD2"/>
    <property type="match status" value="1"/>
</dbReference>
<evidence type="ECO:0000313" key="2">
    <source>
        <dbReference type="Proteomes" id="UP000017127"/>
    </source>
</evidence>
<protein>
    <submittedName>
        <fullName evidence="1">Glycosyl transferases group 1 family protein</fullName>
    </submittedName>
</protein>
<proteinExistence type="predicted"/>
<dbReference type="PANTHER" id="PTHR45947:SF3">
    <property type="entry name" value="SULFOQUINOVOSYL TRANSFERASE SQD2"/>
    <property type="match status" value="1"/>
</dbReference>
<dbReference type="EMBL" id="AUZM01000084">
    <property type="protein sequence ID" value="ERT04700.1"/>
    <property type="molecule type" value="Genomic_DNA"/>
</dbReference>
<dbReference type="OrthoDB" id="9816564at2"/>
<dbReference type="SUPFAM" id="SSF53756">
    <property type="entry name" value="UDP-Glycosyltransferase/glycogen phosphorylase"/>
    <property type="match status" value="1"/>
</dbReference>
<accession>U7QCD8</accession>
<dbReference type="Pfam" id="PF13692">
    <property type="entry name" value="Glyco_trans_1_4"/>
    <property type="match status" value="1"/>
</dbReference>